<feature type="transmembrane region" description="Helical" evidence="2">
    <location>
        <begin position="20"/>
        <end position="41"/>
    </location>
</feature>
<keyword evidence="2" id="KW-0472">Membrane</keyword>
<protein>
    <submittedName>
        <fullName evidence="3">Uncharacterized protein</fullName>
    </submittedName>
</protein>
<dbReference type="RefSeq" id="WP_164032764.1">
    <property type="nucleotide sequence ID" value="NZ_JAABOQ010000005.1"/>
</dbReference>
<evidence type="ECO:0000256" key="1">
    <source>
        <dbReference type="SAM" id="Coils"/>
    </source>
</evidence>
<gene>
    <name evidence="3" type="ORF">GWK10_12730</name>
</gene>
<accession>A0A6M0CM93</accession>
<name>A0A6M0CM93_9FLAO</name>
<keyword evidence="1" id="KW-0175">Coiled coil</keyword>
<feature type="coiled-coil region" evidence="1">
    <location>
        <begin position="48"/>
        <end position="82"/>
    </location>
</feature>
<proteinExistence type="predicted"/>
<comment type="caution">
    <text evidence="3">The sequence shown here is derived from an EMBL/GenBank/DDBJ whole genome shotgun (WGS) entry which is preliminary data.</text>
</comment>
<dbReference type="Pfam" id="PF19578">
    <property type="entry name" value="DUF6090"/>
    <property type="match status" value="1"/>
</dbReference>
<evidence type="ECO:0000256" key="2">
    <source>
        <dbReference type="SAM" id="Phobius"/>
    </source>
</evidence>
<organism evidence="3 4">
    <name type="scientific">Spongiivirga citrea</name>
    <dbReference type="NCBI Taxonomy" id="1481457"/>
    <lineage>
        <taxon>Bacteria</taxon>
        <taxon>Pseudomonadati</taxon>
        <taxon>Bacteroidota</taxon>
        <taxon>Flavobacteriia</taxon>
        <taxon>Flavobacteriales</taxon>
        <taxon>Flavobacteriaceae</taxon>
        <taxon>Spongiivirga</taxon>
    </lineage>
</organism>
<dbReference type="AlphaFoldDB" id="A0A6M0CM93"/>
<dbReference type="Proteomes" id="UP000474296">
    <property type="component" value="Unassembled WGS sequence"/>
</dbReference>
<keyword evidence="2" id="KW-1133">Transmembrane helix</keyword>
<keyword evidence="4" id="KW-1185">Reference proteome</keyword>
<keyword evidence="2" id="KW-0812">Transmembrane</keyword>
<dbReference type="InterPro" id="IPR045749">
    <property type="entry name" value="DUF6090"/>
</dbReference>
<sequence length="256" mass="29700">MKIFRKIRFQELTKSNFGKYIVYAIGEIILVVIGILIALYVNNKKEEADQLKLQRNHLVLIKEELENNLIILDKENKELHNIVTNIKDLVNLKNSDQPLDQVTEVHLSELLFLPLTRSIEIDYENGAFNNFVTSGNLEDIKNDSIKTILRSWNRKIETVKLQEYAVNEAFDKAVNFVNTNGSLKTVLDKIGLSKAYLEVNDNSEPYSNKFLLRSRQFENILIQYLGVATQLLRKNYLTFKSDIELLIRLIDVELIQ</sequence>
<dbReference type="EMBL" id="JAABOQ010000005">
    <property type="protein sequence ID" value="NER18083.1"/>
    <property type="molecule type" value="Genomic_DNA"/>
</dbReference>
<evidence type="ECO:0000313" key="4">
    <source>
        <dbReference type="Proteomes" id="UP000474296"/>
    </source>
</evidence>
<evidence type="ECO:0000313" key="3">
    <source>
        <dbReference type="EMBL" id="NER18083.1"/>
    </source>
</evidence>
<reference evidence="3 4" key="1">
    <citation type="submission" date="2020-01" db="EMBL/GenBank/DDBJ databases">
        <title>Spongiivirga citrea KCTC 32990T.</title>
        <authorList>
            <person name="Wang G."/>
        </authorList>
    </citation>
    <scope>NUCLEOTIDE SEQUENCE [LARGE SCALE GENOMIC DNA]</scope>
    <source>
        <strain evidence="3 4">KCTC 32990</strain>
    </source>
</reference>